<name>A0A0F8XEQ3_9ZZZZ</name>
<dbReference type="InterPro" id="IPR000873">
    <property type="entry name" value="AMP-dep_synth/lig_dom"/>
</dbReference>
<dbReference type="Gene3D" id="3.40.50.980">
    <property type="match status" value="1"/>
</dbReference>
<feature type="domain" description="AMP-dependent synthetase/ligase" evidence="3">
    <location>
        <begin position="49"/>
        <end position="162"/>
    </location>
</feature>
<dbReference type="EMBL" id="LAZR01063490">
    <property type="protein sequence ID" value="KKK59415.1"/>
    <property type="molecule type" value="Genomic_DNA"/>
</dbReference>
<dbReference type="Pfam" id="PF00501">
    <property type="entry name" value="AMP-binding"/>
    <property type="match status" value="1"/>
</dbReference>
<organism evidence="4">
    <name type="scientific">marine sediment metagenome</name>
    <dbReference type="NCBI Taxonomy" id="412755"/>
    <lineage>
        <taxon>unclassified sequences</taxon>
        <taxon>metagenomes</taxon>
        <taxon>ecological metagenomes</taxon>
    </lineage>
</organism>
<proteinExistence type="inferred from homology"/>
<comment type="caution">
    <text evidence="4">The sequence shown here is derived from an EMBL/GenBank/DDBJ whole genome shotgun (WGS) entry which is preliminary data.</text>
</comment>
<feature type="non-terminal residue" evidence="4">
    <location>
        <position position="184"/>
    </location>
</feature>
<dbReference type="PANTHER" id="PTHR43201:SF5">
    <property type="entry name" value="MEDIUM-CHAIN ACYL-COA LIGASE ACSF2, MITOCHONDRIAL"/>
    <property type="match status" value="1"/>
</dbReference>
<gene>
    <name evidence="4" type="ORF">LCGC14_3034610</name>
</gene>
<evidence type="ECO:0000259" key="3">
    <source>
        <dbReference type="Pfam" id="PF00501"/>
    </source>
</evidence>
<dbReference type="AlphaFoldDB" id="A0A0F8XEQ3"/>
<dbReference type="SUPFAM" id="SSF56801">
    <property type="entry name" value="Acetyl-CoA synthetase-like"/>
    <property type="match status" value="1"/>
</dbReference>
<evidence type="ECO:0000256" key="1">
    <source>
        <dbReference type="ARBA" id="ARBA00006432"/>
    </source>
</evidence>
<dbReference type="PANTHER" id="PTHR43201">
    <property type="entry name" value="ACYL-COA SYNTHETASE"/>
    <property type="match status" value="1"/>
</dbReference>
<accession>A0A0F8XEQ3</accession>
<keyword evidence="2" id="KW-0436">Ligase</keyword>
<evidence type="ECO:0000256" key="2">
    <source>
        <dbReference type="ARBA" id="ARBA00022598"/>
    </source>
</evidence>
<sequence>MQISNNNTTATDTNKTVKDAPNLTHSYYQGVQSPALIHKTIGDYLDSIVDNNPDHPAIVLHHQNIRLSYKEYQQQINQLAMGLLALGVKPGDRVGIWSPNNLEWCLTQFATAKIGAIMVCINPAYRPNELHYALNSVQCSTLITASNFKASNYLVMLNELLPELATATPGQLSAKNLPDLNNII</sequence>
<protein>
    <recommendedName>
        <fullName evidence="3">AMP-dependent synthetase/ligase domain-containing protein</fullName>
    </recommendedName>
</protein>
<evidence type="ECO:0000313" key="4">
    <source>
        <dbReference type="EMBL" id="KKK59415.1"/>
    </source>
</evidence>
<dbReference type="GO" id="GO:0031956">
    <property type="term" value="F:medium-chain fatty acid-CoA ligase activity"/>
    <property type="evidence" value="ECO:0007669"/>
    <property type="project" value="TreeGrafter"/>
</dbReference>
<dbReference type="GO" id="GO:0006631">
    <property type="term" value="P:fatty acid metabolic process"/>
    <property type="evidence" value="ECO:0007669"/>
    <property type="project" value="TreeGrafter"/>
</dbReference>
<comment type="similarity">
    <text evidence="1">Belongs to the ATP-dependent AMP-binding enzyme family.</text>
</comment>
<reference evidence="4" key="1">
    <citation type="journal article" date="2015" name="Nature">
        <title>Complex archaea that bridge the gap between prokaryotes and eukaryotes.</title>
        <authorList>
            <person name="Spang A."/>
            <person name="Saw J.H."/>
            <person name="Jorgensen S.L."/>
            <person name="Zaremba-Niedzwiedzka K."/>
            <person name="Martijn J."/>
            <person name="Lind A.E."/>
            <person name="van Eijk R."/>
            <person name="Schleper C."/>
            <person name="Guy L."/>
            <person name="Ettema T.J."/>
        </authorList>
    </citation>
    <scope>NUCLEOTIDE SEQUENCE</scope>
</reference>